<sequence>MLDRFPNGSEPMPSKSSLSPTLARARVAYLMLAAVCLASCGGGGSATPSTSSPAIAPAILALTPCAPSGVTGATDYQVGDGQAYTELEQVPWENLRAGDTVRIHHRATAYKGKFMLSAQGTAIAPVRVCGIRNASNQRPTIDGSGATTRPALETLYGSTTVTAGRTVREIHQSRSIVVFKQTTAQSSSAYPQHIQLDGLHFTRAHPSYSYTDGGGVVRSYDQFGACIWVERGHNITIADNEISDCQMAIFSKSTDDGLFARTHDLRVAGNYFHGNGVVGSFLEHTTYLQSVNLVVELNHYGPMRSGAGGNQHKDRSVGSVIRYNRIEGGAHNLDLVEAEDFYVYATGAGATDYRRAFVYGNLLNIGSGSRAVVHYGGDHFTSVPGDNWGEGIFRKGTLYFFHNTVQASANARLFRISTTEETVEAWNNVFVANAGTLSLRERENDPIGAAWTPDGVLNLGRNWISSGWSLGNAALQGSVSGTANLLTGASSPISASTWSPLAGGNVIVDNAAATPTAASGHPVTRHFDTSLVPVARPVNGTAADLGAVER</sequence>
<dbReference type="InterPro" id="IPR011050">
    <property type="entry name" value="Pectin_lyase_fold/virulence"/>
</dbReference>
<proteinExistence type="predicted"/>
<dbReference type="InterPro" id="IPR012334">
    <property type="entry name" value="Pectin_lyas_fold"/>
</dbReference>
<evidence type="ECO:0000313" key="2">
    <source>
        <dbReference type="Proteomes" id="UP000293433"/>
    </source>
</evidence>
<dbReference type="Proteomes" id="UP000293433">
    <property type="component" value="Unassembled WGS sequence"/>
</dbReference>
<evidence type="ECO:0000313" key="1">
    <source>
        <dbReference type="EMBL" id="RZS52979.1"/>
    </source>
</evidence>
<name>A0A4Q7LHZ6_9BURK</name>
<dbReference type="AlphaFoldDB" id="A0A4Q7LHZ6"/>
<gene>
    <name evidence="1" type="ORF">EV685_2601</name>
</gene>
<comment type="caution">
    <text evidence="1">The sequence shown here is derived from an EMBL/GenBank/DDBJ whole genome shotgun (WGS) entry which is preliminary data.</text>
</comment>
<dbReference type="Gene3D" id="2.160.20.10">
    <property type="entry name" value="Single-stranded right-handed beta-helix, Pectin lyase-like"/>
    <property type="match status" value="1"/>
</dbReference>
<accession>A0A4Q7LHZ6</accession>
<keyword evidence="2" id="KW-1185">Reference proteome</keyword>
<evidence type="ECO:0008006" key="3">
    <source>
        <dbReference type="Google" id="ProtNLM"/>
    </source>
</evidence>
<protein>
    <recommendedName>
        <fullName evidence="3">Parallel beta helix pectate lyase-like protein</fullName>
    </recommendedName>
</protein>
<dbReference type="SUPFAM" id="SSF51126">
    <property type="entry name" value="Pectin lyase-like"/>
    <property type="match status" value="1"/>
</dbReference>
<reference evidence="1 2" key="1">
    <citation type="submission" date="2019-02" db="EMBL/GenBank/DDBJ databases">
        <title>Genomic Encyclopedia of Type Strains, Phase IV (KMG-IV): sequencing the most valuable type-strain genomes for metagenomic binning, comparative biology and taxonomic classification.</title>
        <authorList>
            <person name="Goeker M."/>
        </authorList>
    </citation>
    <scope>NUCLEOTIDE SEQUENCE [LARGE SCALE GENOMIC DNA]</scope>
    <source>
        <strain evidence="1 2">DSM 10617</strain>
    </source>
</reference>
<dbReference type="EMBL" id="SGWV01000010">
    <property type="protein sequence ID" value="RZS52979.1"/>
    <property type="molecule type" value="Genomic_DNA"/>
</dbReference>
<organism evidence="1 2">
    <name type="scientific">Sphaerotilus mobilis</name>
    <dbReference type="NCBI Taxonomy" id="47994"/>
    <lineage>
        <taxon>Bacteria</taxon>
        <taxon>Pseudomonadati</taxon>
        <taxon>Pseudomonadota</taxon>
        <taxon>Betaproteobacteria</taxon>
        <taxon>Burkholderiales</taxon>
        <taxon>Sphaerotilaceae</taxon>
        <taxon>Sphaerotilus</taxon>
    </lineage>
</organism>